<dbReference type="EMBL" id="MU004234">
    <property type="protein sequence ID" value="KAF2669829.1"/>
    <property type="molecule type" value="Genomic_DNA"/>
</dbReference>
<sequence>MEAGFTAQTRGELKAKLEGLLQSSRAEETNRNNTKLSATSDVANNTITKLPPIRLENGDQSYSIEATKLEFIQDKAFRKLLTSRRRFGIRRYSISCSPELFEAFVDWINKRPLPLQYQAAKYSAQFWIDHAVSAWFLARKLTAVEFEQYALSQFIQNCSLCLFGPWQRVQNEAPRKSSLFLFSRHWIAWNHHLSGGRNSEFTGLKAASLASQVSKYTRDPRIYDLEHWYSACGADLNPGLECSHDTIRRKENQSRIEKQERLQWMDSDEWEQQRWMDIQELSRRK</sequence>
<evidence type="ECO:0000313" key="2">
    <source>
        <dbReference type="Proteomes" id="UP000799302"/>
    </source>
</evidence>
<dbReference type="OrthoDB" id="194443at2759"/>
<accession>A0A6A6UC33</accession>
<name>A0A6A6UC33_9PEZI</name>
<proteinExistence type="predicted"/>
<reference evidence="1" key="1">
    <citation type="journal article" date="2020" name="Stud. Mycol.">
        <title>101 Dothideomycetes genomes: a test case for predicting lifestyles and emergence of pathogens.</title>
        <authorList>
            <person name="Haridas S."/>
            <person name="Albert R."/>
            <person name="Binder M."/>
            <person name="Bloem J."/>
            <person name="Labutti K."/>
            <person name="Salamov A."/>
            <person name="Andreopoulos B."/>
            <person name="Baker S."/>
            <person name="Barry K."/>
            <person name="Bills G."/>
            <person name="Bluhm B."/>
            <person name="Cannon C."/>
            <person name="Castanera R."/>
            <person name="Culley D."/>
            <person name="Daum C."/>
            <person name="Ezra D."/>
            <person name="Gonzalez J."/>
            <person name="Henrissat B."/>
            <person name="Kuo A."/>
            <person name="Liang C."/>
            <person name="Lipzen A."/>
            <person name="Lutzoni F."/>
            <person name="Magnuson J."/>
            <person name="Mondo S."/>
            <person name="Nolan M."/>
            <person name="Ohm R."/>
            <person name="Pangilinan J."/>
            <person name="Park H.-J."/>
            <person name="Ramirez L."/>
            <person name="Alfaro M."/>
            <person name="Sun H."/>
            <person name="Tritt A."/>
            <person name="Yoshinaga Y."/>
            <person name="Zwiers L.-H."/>
            <person name="Turgeon B."/>
            <person name="Goodwin S."/>
            <person name="Spatafora J."/>
            <person name="Crous P."/>
            <person name="Grigoriev I."/>
        </authorList>
    </citation>
    <scope>NUCLEOTIDE SEQUENCE</scope>
    <source>
        <strain evidence="1">CBS 115976</strain>
    </source>
</reference>
<dbReference type="Proteomes" id="UP000799302">
    <property type="component" value="Unassembled WGS sequence"/>
</dbReference>
<dbReference type="AlphaFoldDB" id="A0A6A6UC33"/>
<protein>
    <submittedName>
        <fullName evidence="1">Uncharacterized protein</fullName>
    </submittedName>
</protein>
<gene>
    <name evidence="1" type="ORF">BT63DRAFT_423811</name>
</gene>
<organism evidence="1 2">
    <name type="scientific">Microthyrium microscopicum</name>
    <dbReference type="NCBI Taxonomy" id="703497"/>
    <lineage>
        <taxon>Eukaryota</taxon>
        <taxon>Fungi</taxon>
        <taxon>Dikarya</taxon>
        <taxon>Ascomycota</taxon>
        <taxon>Pezizomycotina</taxon>
        <taxon>Dothideomycetes</taxon>
        <taxon>Dothideomycetes incertae sedis</taxon>
        <taxon>Microthyriales</taxon>
        <taxon>Microthyriaceae</taxon>
        <taxon>Microthyrium</taxon>
    </lineage>
</organism>
<evidence type="ECO:0000313" key="1">
    <source>
        <dbReference type="EMBL" id="KAF2669829.1"/>
    </source>
</evidence>
<keyword evidence="2" id="KW-1185">Reference proteome</keyword>